<feature type="region of interest" description="Disordered" evidence="2">
    <location>
        <begin position="104"/>
        <end position="190"/>
    </location>
</feature>
<dbReference type="Proteomes" id="UP000076871">
    <property type="component" value="Unassembled WGS sequence"/>
</dbReference>
<dbReference type="GO" id="GO:0032981">
    <property type="term" value="P:mitochondrial respiratory chain complex I assembly"/>
    <property type="evidence" value="ECO:0007669"/>
    <property type="project" value="TreeGrafter"/>
</dbReference>
<dbReference type="GeneID" id="63823549"/>
<proteinExistence type="inferred from homology"/>
<dbReference type="STRING" id="1314785.A0A165DB32"/>
<sequence length="190" mass="22103">MSFIRRIWQKLVKPSYLVGRDIAGNKFYEYPGEIQDPRKTKRIVKYREGHDMQDFISGHKRLAVQWTSWLTHTRMNPPTLEELHADLERQRRVLMRAALIEARDREQRPAMRISPPQPGVEREMNSLSAQGQQHSSAQASSPELHSKSHVPKATRPRETTQYLPVHPSEYRAPPADEPQPWSPRTIRRGG</sequence>
<dbReference type="GO" id="GO:0045271">
    <property type="term" value="C:respiratory chain complex I"/>
    <property type="evidence" value="ECO:0007669"/>
    <property type="project" value="InterPro"/>
</dbReference>
<dbReference type="EMBL" id="KV427636">
    <property type="protein sequence ID" value="KZT04467.1"/>
    <property type="molecule type" value="Genomic_DNA"/>
</dbReference>
<evidence type="ECO:0008006" key="5">
    <source>
        <dbReference type="Google" id="ProtNLM"/>
    </source>
</evidence>
<reference evidence="3 4" key="1">
    <citation type="journal article" date="2016" name="Mol. Biol. Evol.">
        <title>Comparative Genomics of Early-Diverging Mushroom-Forming Fungi Provides Insights into the Origins of Lignocellulose Decay Capabilities.</title>
        <authorList>
            <person name="Nagy L.G."/>
            <person name="Riley R."/>
            <person name="Tritt A."/>
            <person name="Adam C."/>
            <person name="Daum C."/>
            <person name="Floudas D."/>
            <person name="Sun H."/>
            <person name="Yadav J.S."/>
            <person name="Pangilinan J."/>
            <person name="Larsson K.H."/>
            <person name="Matsuura K."/>
            <person name="Barry K."/>
            <person name="Labutti K."/>
            <person name="Kuo R."/>
            <person name="Ohm R.A."/>
            <person name="Bhattacharya S.S."/>
            <person name="Shirouzu T."/>
            <person name="Yoshinaga Y."/>
            <person name="Martin F.M."/>
            <person name="Grigoriev I.V."/>
            <person name="Hibbett D.S."/>
        </authorList>
    </citation>
    <scope>NUCLEOTIDE SEQUENCE [LARGE SCALE GENOMIC DNA]</scope>
    <source>
        <strain evidence="3 4">93-53</strain>
    </source>
</reference>
<dbReference type="InParanoid" id="A0A165DB32"/>
<keyword evidence="4" id="KW-1185">Reference proteome</keyword>
<protein>
    <recommendedName>
        <fullName evidence="5">NADH dehydrogenase [ubiquinone] 1 alpha subcomplex subunit</fullName>
    </recommendedName>
</protein>
<evidence type="ECO:0000313" key="4">
    <source>
        <dbReference type="Proteomes" id="UP000076871"/>
    </source>
</evidence>
<dbReference type="InterPro" id="IPR007763">
    <property type="entry name" value="NDUFA12"/>
</dbReference>
<dbReference type="PANTHER" id="PTHR32470:SF2">
    <property type="entry name" value="NADH DEHYDROGENASE [UBIQUINONE] 1 ALPHA SUBCOMPLEX ASSEMBLY FACTOR 2"/>
    <property type="match status" value="1"/>
</dbReference>
<dbReference type="AlphaFoldDB" id="A0A165DB32"/>
<dbReference type="OrthoDB" id="10255576at2759"/>
<dbReference type="PANTHER" id="PTHR32470">
    <property type="entry name" value="ADH DEHYDROGENASE [UBIQUINONE] 1 ALPHA SUBCOMPLEX ASSEMBLY FACTOR 2"/>
    <property type="match status" value="1"/>
</dbReference>
<dbReference type="GO" id="GO:0005739">
    <property type="term" value="C:mitochondrion"/>
    <property type="evidence" value="ECO:0007669"/>
    <property type="project" value="TreeGrafter"/>
</dbReference>
<dbReference type="Pfam" id="PF05071">
    <property type="entry name" value="NDUFA12"/>
    <property type="match status" value="1"/>
</dbReference>
<evidence type="ECO:0000256" key="1">
    <source>
        <dbReference type="ARBA" id="ARBA00007355"/>
    </source>
</evidence>
<feature type="compositionally biased region" description="Low complexity" evidence="2">
    <location>
        <begin position="126"/>
        <end position="141"/>
    </location>
</feature>
<name>A0A165DB32_9APHY</name>
<comment type="similarity">
    <text evidence="1">Belongs to the complex I NDUFA12 subunit family.</text>
</comment>
<gene>
    <name evidence="3" type="ORF">LAESUDRAFT_703458</name>
</gene>
<evidence type="ECO:0000313" key="3">
    <source>
        <dbReference type="EMBL" id="KZT04467.1"/>
    </source>
</evidence>
<accession>A0A165DB32</accession>
<dbReference type="RefSeq" id="XP_040762207.1">
    <property type="nucleotide sequence ID" value="XM_040906520.1"/>
</dbReference>
<organism evidence="3 4">
    <name type="scientific">Laetiporus sulphureus 93-53</name>
    <dbReference type="NCBI Taxonomy" id="1314785"/>
    <lineage>
        <taxon>Eukaryota</taxon>
        <taxon>Fungi</taxon>
        <taxon>Dikarya</taxon>
        <taxon>Basidiomycota</taxon>
        <taxon>Agaricomycotina</taxon>
        <taxon>Agaricomycetes</taxon>
        <taxon>Polyporales</taxon>
        <taxon>Laetiporus</taxon>
    </lineage>
</organism>
<dbReference type="InterPro" id="IPR052618">
    <property type="entry name" value="ComplexI_NDUFA12"/>
</dbReference>
<evidence type="ECO:0000256" key="2">
    <source>
        <dbReference type="SAM" id="MobiDB-lite"/>
    </source>
</evidence>